<dbReference type="SMART" id="SM00257">
    <property type="entry name" value="LysM"/>
    <property type="match status" value="2"/>
</dbReference>
<evidence type="ECO:0000313" key="9">
    <source>
        <dbReference type="EMBL" id="MEQ2440326.1"/>
    </source>
</evidence>
<dbReference type="Proteomes" id="UP001489509">
    <property type="component" value="Unassembled WGS sequence"/>
</dbReference>
<dbReference type="Gene3D" id="3.20.20.80">
    <property type="entry name" value="Glycosidases"/>
    <property type="match status" value="1"/>
</dbReference>
<sequence length="595" mass="66298">MEQAKKFKITSVKILISGVLVATFAFSSLLSAFAANDRYTMGYLYSGTDVQQIEYVNQANHALDTVSPSYFDIQEDGSLKLNYLSPFFIKSMHEKGIKVVPFLSNHWNRTAGINALDDVESLSDQLADYIEEYDLDGINVDIENVTHEQRDSYTELVRLLREKIPADKEVSVAVAANPNNWQTGWHGSYDYTALARYADHLVIMAYDEHYEGGEAGPVASMDFVESSIQYALSKTTADKIVIAVPFYGRVWSLDDGRIAGKGVSSKVIQKILADCKATVQYDEASQSVKAEVIVTEADGKYTVGGNFVLQPGRYVVWFENDRSYEEKLGLIEKYDLKGAGAWSLGQEDTSIWDRYEEWVNGDETDAGDPPSATPPQPEPPVLPEPPVPPVDDEAEFEPPTETPFITAYIKRDYTSVSVYQNPNLRGKVIAALSAGETISVRESKPGVYQVRLSDGRMGYLSATYITFEKEPETPAPVPPSQEYFLHRVQPGETLWKLAQQYLGQGSRYTEIVQLNGLTSDRIYPGMELKIPGASEEPPVKPEASYQEYTVKRGDSLWKIARKYLGSGSRYTEIIEINGLKSETVHPGQILKLPVS</sequence>
<feature type="region of interest" description="Disordered" evidence="5">
    <location>
        <begin position="360"/>
        <end position="401"/>
    </location>
</feature>
<dbReference type="InterPro" id="IPR036779">
    <property type="entry name" value="LysM_dom_sf"/>
</dbReference>
<dbReference type="PROSITE" id="PS51782">
    <property type="entry name" value="LYSM"/>
    <property type="match status" value="2"/>
</dbReference>
<organism evidence="9 10">
    <name type="scientific">Solibaculum intestinale</name>
    <dbReference type="NCBI Taxonomy" id="3133165"/>
    <lineage>
        <taxon>Bacteria</taxon>
        <taxon>Bacillati</taxon>
        <taxon>Bacillota</taxon>
        <taxon>Clostridia</taxon>
        <taxon>Eubacteriales</taxon>
        <taxon>Oscillospiraceae</taxon>
        <taxon>Solibaculum</taxon>
    </lineage>
</organism>
<protein>
    <submittedName>
        <fullName evidence="9">LysM peptidoglycan-binding domain-containing protein</fullName>
    </submittedName>
</protein>
<dbReference type="Pfam" id="PF01476">
    <property type="entry name" value="LysM"/>
    <property type="match status" value="2"/>
</dbReference>
<dbReference type="InterPro" id="IPR029070">
    <property type="entry name" value="Chitinase_insertion_sf"/>
</dbReference>
<dbReference type="InterPro" id="IPR001223">
    <property type="entry name" value="Glyco_hydro18_cat"/>
</dbReference>
<feature type="domain" description="GH18" evidence="8">
    <location>
        <begin position="38"/>
        <end position="362"/>
    </location>
</feature>
<dbReference type="CDD" id="cd00118">
    <property type="entry name" value="LysM"/>
    <property type="match status" value="2"/>
</dbReference>
<dbReference type="SUPFAM" id="SSF51445">
    <property type="entry name" value="(Trans)glycosidases"/>
    <property type="match status" value="1"/>
</dbReference>
<dbReference type="Gene3D" id="3.10.50.10">
    <property type="match status" value="1"/>
</dbReference>
<evidence type="ECO:0000259" key="7">
    <source>
        <dbReference type="PROSITE" id="PS51782"/>
    </source>
</evidence>
<dbReference type="PROSITE" id="PS01095">
    <property type="entry name" value="GH18_1"/>
    <property type="match status" value="1"/>
</dbReference>
<evidence type="ECO:0000256" key="6">
    <source>
        <dbReference type="SAM" id="SignalP"/>
    </source>
</evidence>
<dbReference type="PANTHER" id="PTHR46066:SF2">
    <property type="entry name" value="CHITINASE DOMAIN-CONTAINING PROTEIN 1"/>
    <property type="match status" value="1"/>
</dbReference>
<dbReference type="InterPro" id="IPR001579">
    <property type="entry name" value="Glyco_hydro_18_chit_AS"/>
</dbReference>
<dbReference type="PROSITE" id="PS51910">
    <property type="entry name" value="GH18_2"/>
    <property type="match status" value="1"/>
</dbReference>
<dbReference type="SUPFAM" id="SSF54106">
    <property type="entry name" value="LysM domain"/>
    <property type="match status" value="2"/>
</dbReference>
<evidence type="ECO:0000256" key="1">
    <source>
        <dbReference type="ARBA" id="ARBA00022801"/>
    </source>
</evidence>
<name>A0ABV1DZ47_9FIRM</name>
<feature type="domain" description="LysM" evidence="7">
    <location>
        <begin position="484"/>
        <end position="530"/>
    </location>
</feature>
<comment type="similarity">
    <text evidence="4">Belongs to the glycosyl hydrolase 18 family.</text>
</comment>
<evidence type="ECO:0000256" key="2">
    <source>
        <dbReference type="ARBA" id="ARBA00023295"/>
    </source>
</evidence>
<dbReference type="Pfam" id="PF00704">
    <property type="entry name" value="Glyco_hydro_18"/>
    <property type="match status" value="1"/>
</dbReference>
<dbReference type="InterPro" id="IPR011583">
    <property type="entry name" value="Chitinase_II/V-like_cat"/>
</dbReference>
<feature type="domain" description="LysM" evidence="7">
    <location>
        <begin position="546"/>
        <end position="592"/>
    </location>
</feature>
<dbReference type="Gene3D" id="2.30.30.40">
    <property type="entry name" value="SH3 Domains"/>
    <property type="match status" value="1"/>
</dbReference>
<dbReference type="InterPro" id="IPR018392">
    <property type="entry name" value="LysM"/>
</dbReference>
<feature type="chain" id="PRO_5046907547" evidence="6">
    <location>
        <begin position="35"/>
        <end position="595"/>
    </location>
</feature>
<dbReference type="Gene3D" id="3.10.350.10">
    <property type="entry name" value="LysM domain"/>
    <property type="match status" value="2"/>
</dbReference>
<evidence type="ECO:0000256" key="4">
    <source>
        <dbReference type="RuleBase" id="RU004453"/>
    </source>
</evidence>
<proteinExistence type="inferred from homology"/>
<feature type="signal peptide" evidence="6">
    <location>
        <begin position="1"/>
        <end position="34"/>
    </location>
</feature>
<dbReference type="EMBL" id="JBBMFD010000007">
    <property type="protein sequence ID" value="MEQ2440326.1"/>
    <property type="molecule type" value="Genomic_DNA"/>
</dbReference>
<dbReference type="SMART" id="SM00636">
    <property type="entry name" value="Glyco_18"/>
    <property type="match status" value="1"/>
</dbReference>
<evidence type="ECO:0000256" key="3">
    <source>
        <dbReference type="RuleBase" id="RU000489"/>
    </source>
</evidence>
<evidence type="ECO:0000256" key="5">
    <source>
        <dbReference type="SAM" id="MobiDB-lite"/>
    </source>
</evidence>
<comment type="caution">
    <text evidence="9">The sequence shown here is derived from an EMBL/GenBank/DDBJ whole genome shotgun (WGS) entry which is preliminary data.</text>
</comment>
<keyword evidence="10" id="KW-1185">Reference proteome</keyword>
<keyword evidence="1 3" id="KW-0378">Hydrolase</keyword>
<evidence type="ECO:0000259" key="8">
    <source>
        <dbReference type="PROSITE" id="PS51910"/>
    </source>
</evidence>
<dbReference type="PANTHER" id="PTHR46066">
    <property type="entry name" value="CHITINASE DOMAIN-CONTAINING PROTEIN 1 FAMILY MEMBER"/>
    <property type="match status" value="1"/>
</dbReference>
<evidence type="ECO:0000313" key="10">
    <source>
        <dbReference type="Proteomes" id="UP001489509"/>
    </source>
</evidence>
<accession>A0ABV1DZ47</accession>
<reference evidence="9 10" key="1">
    <citation type="submission" date="2024-03" db="EMBL/GenBank/DDBJ databases">
        <title>Human intestinal bacterial collection.</title>
        <authorList>
            <person name="Pauvert C."/>
            <person name="Hitch T.C.A."/>
            <person name="Clavel T."/>
        </authorList>
    </citation>
    <scope>NUCLEOTIDE SEQUENCE [LARGE SCALE GENOMIC DNA]</scope>
    <source>
        <strain evidence="9 10">CLA-JM-H44</strain>
    </source>
</reference>
<gene>
    <name evidence="9" type="ORF">WMO26_05730</name>
</gene>
<keyword evidence="2 3" id="KW-0326">Glycosidase</keyword>
<keyword evidence="6" id="KW-0732">Signal</keyword>
<feature type="compositionally biased region" description="Pro residues" evidence="5">
    <location>
        <begin position="371"/>
        <end position="389"/>
    </location>
</feature>
<dbReference type="InterPro" id="IPR017853">
    <property type="entry name" value="GH"/>
</dbReference>